<dbReference type="EMBL" id="LBUY01000016">
    <property type="protein sequence ID" value="KKQ74870.1"/>
    <property type="molecule type" value="Genomic_DNA"/>
</dbReference>
<organism evidence="1 2">
    <name type="scientific">Candidatus Woesebacteria bacterium GW2011_GWB1_38_5</name>
    <dbReference type="NCBI Taxonomy" id="1618568"/>
    <lineage>
        <taxon>Bacteria</taxon>
        <taxon>Candidatus Woeseibacteriota</taxon>
    </lineage>
</organism>
<sequence>MKKVIILLFILLLLTVSGGFLYFNDRLQKVESRISDLTKQSYKTSELLPTTDNVDTQKEGCGDQCKKEIESAVARAVVAITPTAIKTPVTTVSRTTVKGGTTYIPMGTTYESTSTDWYTIDDTATYIDLINDYGKTASVSWEASLKVAHGNGQAYVRLWDDTNKIAVDGSVLTAENNSEYKLVTTGVLPFWKGRNLYKVQIKSLNSFAVSYTGGKIRISY</sequence>
<gene>
    <name evidence="1" type="ORF">US95_C0016G0004</name>
</gene>
<proteinExistence type="predicted"/>
<accession>A0A0G0KH61</accession>
<name>A0A0G0KH61_9BACT</name>
<evidence type="ECO:0000313" key="1">
    <source>
        <dbReference type="EMBL" id="KKQ74870.1"/>
    </source>
</evidence>
<dbReference type="AlphaFoldDB" id="A0A0G0KH61"/>
<evidence type="ECO:0000313" key="2">
    <source>
        <dbReference type="Proteomes" id="UP000034738"/>
    </source>
</evidence>
<comment type="caution">
    <text evidence="1">The sequence shown here is derived from an EMBL/GenBank/DDBJ whole genome shotgun (WGS) entry which is preliminary data.</text>
</comment>
<protein>
    <submittedName>
        <fullName evidence="1">Uncharacterized protein</fullName>
    </submittedName>
</protein>
<dbReference type="Proteomes" id="UP000034738">
    <property type="component" value="Unassembled WGS sequence"/>
</dbReference>
<reference evidence="1 2" key="1">
    <citation type="journal article" date="2015" name="Nature">
        <title>rRNA introns, odd ribosomes, and small enigmatic genomes across a large radiation of phyla.</title>
        <authorList>
            <person name="Brown C.T."/>
            <person name="Hug L.A."/>
            <person name="Thomas B.C."/>
            <person name="Sharon I."/>
            <person name="Castelle C.J."/>
            <person name="Singh A."/>
            <person name="Wilkins M.J."/>
            <person name="Williams K.H."/>
            <person name="Banfield J.F."/>
        </authorList>
    </citation>
    <scope>NUCLEOTIDE SEQUENCE [LARGE SCALE GENOMIC DNA]</scope>
</reference>